<evidence type="ECO:0000313" key="1">
    <source>
        <dbReference type="EMBL" id="KAF8789961.1"/>
    </source>
</evidence>
<reference evidence="1" key="1">
    <citation type="journal article" date="2020" name="bioRxiv">
        <title>Chromosome-level reference genome of the European wasp spider Argiope bruennichi: a resource for studies on range expansion and evolutionary adaptation.</title>
        <authorList>
            <person name="Sheffer M.M."/>
            <person name="Hoppe A."/>
            <person name="Krehenwinkel H."/>
            <person name="Uhl G."/>
            <person name="Kuss A.W."/>
            <person name="Jensen L."/>
            <person name="Jensen C."/>
            <person name="Gillespie R.G."/>
            <person name="Hoff K.J."/>
            <person name="Prost S."/>
        </authorList>
    </citation>
    <scope>NUCLEOTIDE SEQUENCE</scope>
</reference>
<dbReference type="EMBL" id="JABXBU010000011">
    <property type="protein sequence ID" value="KAF8789961.1"/>
    <property type="molecule type" value="Genomic_DNA"/>
</dbReference>
<dbReference type="AlphaFoldDB" id="A0A8T0FG67"/>
<protein>
    <submittedName>
        <fullName evidence="1">Uncharacterized protein</fullName>
    </submittedName>
</protein>
<gene>
    <name evidence="1" type="ORF">HNY73_005055</name>
</gene>
<dbReference type="Proteomes" id="UP000807504">
    <property type="component" value="Unassembled WGS sequence"/>
</dbReference>
<proteinExistence type="predicted"/>
<reference evidence="1" key="2">
    <citation type="submission" date="2020-06" db="EMBL/GenBank/DDBJ databases">
        <authorList>
            <person name="Sheffer M."/>
        </authorList>
    </citation>
    <scope>NUCLEOTIDE SEQUENCE</scope>
</reference>
<organism evidence="1 2">
    <name type="scientific">Argiope bruennichi</name>
    <name type="common">Wasp spider</name>
    <name type="synonym">Aranea bruennichi</name>
    <dbReference type="NCBI Taxonomy" id="94029"/>
    <lineage>
        <taxon>Eukaryota</taxon>
        <taxon>Metazoa</taxon>
        <taxon>Ecdysozoa</taxon>
        <taxon>Arthropoda</taxon>
        <taxon>Chelicerata</taxon>
        <taxon>Arachnida</taxon>
        <taxon>Araneae</taxon>
        <taxon>Araneomorphae</taxon>
        <taxon>Entelegynae</taxon>
        <taxon>Araneoidea</taxon>
        <taxon>Araneidae</taxon>
        <taxon>Argiope</taxon>
    </lineage>
</organism>
<evidence type="ECO:0000313" key="2">
    <source>
        <dbReference type="Proteomes" id="UP000807504"/>
    </source>
</evidence>
<keyword evidence="2" id="KW-1185">Reference proteome</keyword>
<accession>A0A8T0FG67</accession>
<sequence length="154" mass="16874">MPQVDWEGRPCVHGIDISHLFPAVNCERFPPAADSYGEKVRFLSRETSAKSREPDYGHRPLSRPVAFCALLSSLCVSTQNVRAAALAVFSFALYACSALRCRHYCCGVFVCQWIATGESAIECGRGGSVFVAGAIPPRNQMEVWQVLGVRQPPI</sequence>
<comment type="caution">
    <text evidence="1">The sequence shown here is derived from an EMBL/GenBank/DDBJ whole genome shotgun (WGS) entry which is preliminary data.</text>
</comment>
<name>A0A8T0FG67_ARGBR</name>